<evidence type="ECO:0000313" key="3">
    <source>
        <dbReference type="Proteomes" id="UP000001075"/>
    </source>
</evidence>
<proteinExistence type="predicted"/>
<feature type="region of interest" description="Disordered" evidence="1">
    <location>
        <begin position="1"/>
        <end position="46"/>
    </location>
</feature>
<protein>
    <submittedName>
        <fullName evidence="2">Uncharacterized protein</fullName>
    </submittedName>
</protein>
<dbReference type="InParanoid" id="G3HBM0"/>
<reference evidence="3" key="1">
    <citation type="journal article" date="2011" name="Nat. Biotechnol.">
        <title>The genomic sequence of the Chinese hamster ovary (CHO)-K1 cell line.</title>
        <authorList>
            <person name="Xu X."/>
            <person name="Nagarajan H."/>
            <person name="Lewis N.E."/>
            <person name="Pan S."/>
            <person name="Cai Z."/>
            <person name="Liu X."/>
            <person name="Chen W."/>
            <person name="Xie M."/>
            <person name="Wang W."/>
            <person name="Hammond S."/>
            <person name="Andersen M.R."/>
            <person name="Neff N."/>
            <person name="Passarelli B."/>
            <person name="Koh W."/>
            <person name="Fan H.C."/>
            <person name="Wang J."/>
            <person name="Gui Y."/>
            <person name="Lee K.H."/>
            <person name="Betenbaugh M.J."/>
            <person name="Quake S.R."/>
            <person name="Famili I."/>
            <person name="Palsson B.O."/>
            <person name="Wang J."/>
        </authorList>
    </citation>
    <scope>NUCLEOTIDE SEQUENCE [LARGE SCALE GENOMIC DNA]</scope>
    <source>
        <strain evidence="3">CHO K1 cell line</strain>
    </source>
</reference>
<gene>
    <name evidence="2" type="ORF">I79_007854</name>
</gene>
<name>G3HBM0_CRIGR</name>
<dbReference type="Proteomes" id="UP000001075">
    <property type="component" value="Unassembled WGS sequence"/>
</dbReference>
<accession>G3HBM0</accession>
<evidence type="ECO:0000313" key="2">
    <source>
        <dbReference type="EMBL" id="EGW11021.1"/>
    </source>
</evidence>
<dbReference type="EMBL" id="JH000271">
    <property type="protein sequence ID" value="EGW11021.1"/>
    <property type="molecule type" value="Genomic_DNA"/>
</dbReference>
<organism evidence="2 3">
    <name type="scientific">Cricetulus griseus</name>
    <name type="common">Chinese hamster</name>
    <name type="synonym">Cricetulus barabensis griseus</name>
    <dbReference type="NCBI Taxonomy" id="10029"/>
    <lineage>
        <taxon>Eukaryota</taxon>
        <taxon>Metazoa</taxon>
        <taxon>Chordata</taxon>
        <taxon>Craniata</taxon>
        <taxon>Vertebrata</taxon>
        <taxon>Euteleostomi</taxon>
        <taxon>Mammalia</taxon>
        <taxon>Eutheria</taxon>
        <taxon>Euarchontoglires</taxon>
        <taxon>Glires</taxon>
        <taxon>Rodentia</taxon>
        <taxon>Myomorpha</taxon>
        <taxon>Muroidea</taxon>
        <taxon>Cricetidae</taxon>
        <taxon>Cricetinae</taxon>
        <taxon>Cricetulus</taxon>
    </lineage>
</organism>
<dbReference type="AlphaFoldDB" id="G3HBM0"/>
<evidence type="ECO:0000256" key="1">
    <source>
        <dbReference type="SAM" id="MobiDB-lite"/>
    </source>
</evidence>
<sequence length="76" mass="8544">MNTEDTKCSLPRFFQRPSGRSDSDLPTRRSSQRAHPTPPVLCEGPPALRRQSQAQSRLLTFFTSLLRVAFVSKLLG</sequence>